<reference evidence="2 3" key="1">
    <citation type="journal article" date="2006" name="Appl. Environ. Microbiol.">
        <title>Genome sequence of the chemolithoautotrophic nitrite-oxidizing bacterium Nitrobacter winogradskyi Nb-255.</title>
        <authorList>
            <person name="Starkenburg S.R."/>
            <person name="Chain P.S."/>
            <person name="Sayavedra-Soto L.A."/>
            <person name="Hauser L."/>
            <person name="Land M.L."/>
            <person name="Larimer F.W."/>
            <person name="Malfatti S.A."/>
            <person name="Klotz M.G."/>
            <person name="Bottomley P.J."/>
            <person name="Arp D.J."/>
            <person name="Hickey W.J."/>
        </authorList>
    </citation>
    <scope>NUCLEOTIDE SEQUENCE [LARGE SCALE GENOMIC DNA]</scope>
    <source>
        <strain evidence="3">ATCC 25391 / DSM 10237 / CIP 104748 / NCIMB 11846 / Nb-255</strain>
    </source>
</reference>
<dbReference type="Proteomes" id="UP000002531">
    <property type="component" value="Chromosome"/>
</dbReference>
<dbReference type="eggNOG" id="ENOG502ZQJ6">
    <property type="taxonomic scope" value="Bacteria"/>
</dbReference>
<organism evidence="2 3">
    <name type="scientific">Nitrobacter winogradskyi (strain ATCC 25391 / DSM 10237 / CIP 104748 / NCIMB 11846 / Nb-255)</name>
    <dbReference type="NCBI Taxonomy" id="323098"/>
    <lineage>
        <taxon>Bacteria</taxon>
        <taxon>Pseudomonadati</taxon>
        <taxon>Pseudomonadota</taxon>
        <taxon>Alphaproteobacteria</taxon>
        <taxon>Hyphomicrobiales</taxon>
        <taxon>Nitrobacteraceae</taxon>
        <taxon>Nitrobacter</taxon>
    </lineage>
</organism>
<proteinExistence type="predicted"/>
<evidence type="ECO:0000256" key="1">
    <source>
        <dbReference type="SAM" id="Phobius"/>
    </source>
</evidence>
<dbReference type="EMBL" id="CP000115">
    <property type="protein sequence ID" value="ABA04053.1"/>
    <property type="molecule type" value="Genomic_DNA"/>
</dbReference>
<dbReference type="HOGENOM" id="CLU_2899619_0_0_5"/>
<keyword evidence="3" id="KW-1185">Reference proteome</keyword>
<dbReference type="KEGG" id="nwi:Nwi_0788"/>
<keyword evidence="1" id="KW-0812">Transmembrane</keyword>
<sequence length="62" mass="6379">MNAVLQFGAGYRTYIIAAVLVLVVVVEKGLGIDVPGVDVGSDWLSHVLAALGLGTLRAGITK</sequence>
<evidence type="ECO:0000313" key="3">
    <source>
        <dbReference type="Proteomes" id="UP000002531"/>
    </source>
</evidence>
<gene>
    <name evidence="2" type="ordered locus">Nwi_0788</name>
</gene>
<protein>
    <submittedName>
        <fullName evidence="2">Uncharacterized protein</fullName>
    </submittedName>
</protein>
<evidence type="ECO:0000313" key="2">
    <source>
        <dbReference type="EMBL" id="ABA04053.1"/>
    </source>
</evidence>
<feature type="transmembrane region" description="Helical" evidence="1">
    <location>
        <begin position="12"/>
        <end position="31"/>
    </location>
</feature>
<name>Q3SUI8_NITWN</name>
<dbReference type="RefSeq" id="WP_011314101.1">
    <property type="nucleotide sequence ID" value="NC_007406.1"/>
</dbReference>
<dbReference type="STRING" id="323098.Nwi_0788"/>
<dbReference type="AlphaFoldDB" id="Q3SUI8"/>
<accession>Q3SUI8</accession>
<keyword evidence="1" id="KW-0472">Membrane</keyword>
<keyword evidence="1" id="KW-1133">Transmembrane helix</keyword>